<reference evidence="5" key="1">
    <citation type="submission" date="2025-08" db="UniProtKB">
        <authorList>
            <consortium name="RefSeq"/>
        </authorList>
    </citation>
    <scope>IDENTIFICATION</scope>
    <source>
        <tissue evidence="5">Muscle</tissue>
    </source>
</reference>
<evidence type="ECO:0000313" key="4">
    <source>
        <dbReference type="Proteomes" id="UP000694941"/>
    </source>
</evidence>
<dbReference type="InterPro" id="IPR036638">
    <property type="entry name" value="HLH_DNA-bd_sf"/>
</dbReference>
<protein>
    <submittedName>
        <fullName evidence="5">Achaete-scute homolog 1-like</fullName>
    </submittedName>
</protein>
<dbReference type="InterPro" id="IPR015660">
    <property type="entry name" value="MASH1/Ascl1a-like"/>
</dbReference>
<name>A0ABM1BAK5_LIMPO</name>
<dbReference type="CDD" id="cd19723">
    <property type="entry name" value="bHLH_TS_ASCL1_like"/>
    <property type="match status" value="1"/>
</dbReference>
<gene>
    <name evidence="5" type="primary">LOC106462752</name>
</gene>
<evidence type="ECO:0000256" key="2">
    <source>
        <dbReference type="ARBA" id="ARBA00022902"/>
    </source>
</evidence>
<keyword evidence="1" id="KW-0217">Developmental protein</keyword>
<evidence type="ECO:0000256" key="1">
    <source>
        <dbReference type="ARBA" id="ARBA00022473"/>
    </source>
</evidence>
<keyword evidence="2" id="KW-0524">Neurogenesis</keyword>
<dbReference type="SUPFAM" id="SSF47459">
    <property type="entry name" value="HLH, helix-loop-helix DNA-binding domain"/>
    <property type="match status" value="1"/>
</dbReference>
<sequence length="215" mass="24547">MQSETLQSSQKVSLDALSYSLPSKPATVARRNQRERNRVRLVNLGFANLRQHVPNNTKNKKMSKVETLRSAVEYIRQLQRLLSQNDDTKHEEEHRYFQLSDAAYFPDTETNFTCSKDHGNLTSSPCSSLNSEILAAYETPGFEVKLANGDLEFENLQSTRPFCYDPAPAVILLGSDNHELHSTDCYESQHHRSSPNVANVTRYSLQVDRVFHEGW</sequence>
<dbReference type="PANTHER" id="PTHR13935:SF153">
    <property type="entry name" value="ACHAETE-SCUTE FAMILY BHLH TRANSCRIPTION FACTOR 1"/>
    <property type="match status" value="1"/>
</dbReference>
<dbReference type="Gene3D" id="4.10.280.10">
    <property type="entry name" value="Helix-loop-helix DNA-binding domain"/>
    <property type="match status" value="1"/>
</dbReference>
<dbReference type="Pfam" id="PF00010">
    <property type="entry name" value="HLH"/>
    <property type="match status" value="1"/>
</dbReference>
<dbReference type="PANTHER" id="PTHR13935">
    <property type="entry name" value="ACHAETE-SCUTE TRANSCRIPTION FACTOR-RELATED"/>
    <property type="match status" value="1"/>
</dbReference>
<proteinExistence type="predicted"/>
<evidence type="ECO:0000313" key="5">
    <source>
        <dbReference type="RefSeq" id="XP_013778157.1"/>
    </source>
</evidence>
<dbReference type="SMART" id="SM00353">
    <property type="entry name" value="HLH"/>
    <property type="match status" value="1"/>
</dbReference>
<feature type="domain" description="BHLH" evidence="3">
    <location>
        <begin position="26"/>
        <end position="78"/>
    </location>
</feature>
<dbReference type="GeneID" id="106462752"/>
<dbReference type="InterPro" id="IPR011598">
    <property type="entry name" value="bHLH_dom"/>
</dbReference>
<dbReference type="PROSITE" id="PS50888">
    <property type="entry name" value="BHLH"/>
    <property type="match status" value="1"/>
</dbReference>
<dbReference type="Proteomes" id="UP000694941">
    <property type="component" value="Unplaced"/>
</dbReference>
<evidence type="ECO:0000259" key="3">
    <source>
        <dbReference type="PROSITE" id="PS50888"/>
    </source>
</evidence>
<accession>A0ABM1BAK5</accession>
<keyword evidence="4" id="KW-1185">Reference proteome</keyword>
<dbReference type="RefSeq" id="XP_013778157.1">
    <property type="nucleotide sequence ID" value="XM_013922703.1"/>
</dbReference>
<organism evidence="4 5">
    <name type="scientific">Limulus polyphemus</name>
    <name type="common">Atlantic horseshoe crab</name>
    <dbReference type="NCBI Taxonomy" id="6850"/>
    <lineage>
        <taxon>Eukaryota</taxon>
        <taxon>Metazoa</taxon>
        <taxon>Ecdysozoa</taxon>
        <taxon>Arthropoda</taxon>
        <taxon>Chelicerata</taxon>
        <taxon>Merostomata</taxon>
        <taxon>Xiphosura</taxon>
        <taxon>Limulidae</taxon>
        <taxon>Limulus</taxon>
    </lineage>
</organism>